<dbReference type="GO" id="GO:0005886">
    <property type="term" value="C:plasma membrane"/>
    <property type="evidence" value="ECO:0007669"/>
    <property type="project" value="TreeGrafter"/>
</dbReference>
<evidence type="ECO:0000256" key="1">
    <source>
        <dbReference type="ARBA" id="ARBA00001957"/>
    </source>
</evidence>
<accession>A0A6N8F266</accession>
<dbReference type="PROSITE" id="PS00606">
    <property type="entry name" value="KS3_1"/>
    <property type="match status" value="1"/>
</dbReference>
<dbReference type="Pfam" id="PF00550">
    <property type="entry name" value="PP-binding"/>
    <property type="match status" value="2"/>
</dbReference>
<dbReference type="CDD" id="cd05195">
    <property type="entry name" value="enoyl_red"/>
    <property type="match status" value="1"/>
</dbReference>
<keyword evidence="16" id="KW-0812">Transmembrane</keyword>
<evidence type="ECO:0000256" key="3">
    <source>
        <dbReference type="ARBA" id="ARBA00004789"/>
    </source>
</evidence>
<dbReference type="Pfam" id="PF00109">
    <property type="entry name" value="ketoacyl-synt"/>
    <property type="match status" value="1"/>
</dbReference>
<keyword evidence="13" id="KW-0012">Acyltransferase</keyword>
<dbReference type="EMBL" id="WNZZ01000018">
    <property type="protein sequence ID" value="MUG24808.1"/>
    <property type="molecule type" value="Genomic_DNA"/>
</dbReference>
<dbReference type="InterPro" id="IPR057326">
    <property type="entry name" value="KR_dom"/>
</dbReference>
<dbReference type="SMART" id="SM00827">
    <property type="entry name" value="PKS_AT"/>
    <property type="match status" value="1"/>
</dbReference>
<feature type="domain" description="PKS/mFAS DH" evidence="19">
    <location>
        <begin position="1613"/>
        <end position="1897"/>
    </location>
</feature>
<evidence type="ECO:0000256" key="16">
    <source>
        <dbReference type="SAM" id="Phobius"/>
    </source>
</evidence>
<reference evidence="20 21" key="1">
    <citation type="submission" date="2019-11" db="EMBL/GenBank/DDBJ databases">
        <title>Draft genome sequences of five Paenibacillus species of dairy origin.</title>
        <authorList>
            <person name="Olajide A.M."/>
            <person name="Chen S."/>
            <person name="Lapointe G."/>
        </authorList>
    </citation>
    <scope>NUCLEOTIDE SEQUENCE [LARGE SCALE GENOMIC DNA]</scope>
    <source>
        <strain evidence="20 21">3CT49</strain>
    </source>
</reference>
<dbReference type="SUPFAM" id="SSF50129">
    <property type="entry name" value="GroES-like"/>
    <property type="match status" value="1"/>
</dbReference>
<dbReference type="PROSITE" id="PS50075">
    <property type="entry name" value="CARRIER"/>
    <property type="match status" value="2"/>
</dbReference>
<dbReference type="InterPro" id="IPR040097">
    <property type="entry name" value="FAAL/FAAC"/>
</dbReference>
<keyword evidence="10" id="KW-0521">NADP</keyword>
<dbReference type="InterPro" id="IPR020843">
    <property type="entry name" value="ER"/>
</dbReference>
<evidence type="ECO:0000256" key="14">
    <source>
        <dbReference type="PROSITE-ProRule" id="PRU01363"/>
    </source>
</evidence>
<dbReference type="InterPro" id="IPR049900">
    <property type="entry name" value="PKS_mFAS_DH"/>
</dbReference>
<dbReference type="Pfam" id="PF00668">
    <property type="entry name" value="Condensation"/>
    <property type="match status" value="1"/>
</dbReference>
<evidence type="ECO:0000313" key="20">
    <source>
        <dbReference type="EMBL" id="MUG24808.1"/>
    </source>
</evidence>
<dbReference type="SMART" id="SM00823">
    <property type="entry name" value="PKS_PP"/>
    <property type="match status" value="2"/>
</dbReference>
<comment type="similarity">
    <text evidence="4">Belongs to the ATP-dependent AMP-binding enzyme family.</text>
</comment>
<dbReference type="InterPro" id="IPR020845">
    <property type="entry name" value="AMP-binding_CS"/>
</dbReference>
<dbReference type="InterPro" id="IPR050091">
    <property type="entry name" value="PKS_NRPS_Biosynth_Enz"/>
</dbReference>
<comment type="pathway">
    <text evidence="3">Antibiotic biosynthesis; bacillaene biosynthesis.</text>
</comment>
<dbReference type="InterPro" id="IPR042104">
    <property type="entry name" value="PKS_dehydratase_sf"/>
</dbReference>
<dbReference type="Pfam" id="PF02801">
    <property type="entry name" value="Ketoacyl-synt_C"/>
    <property type="match status" value="1"/>
</dbReference>
<dbReference type="InterPro" id="IPR011032">
    <property type="entry name" value="GroES-like_sf"/>
</dbReference>
<comment type="function">
    <text evidence="2">Involved in some intermediate steps for the synthesis of the antibiotic polyketide bacillaene which is involved in secondary metabolism.</text>
</comment>
<dbReference type="Proteomes" id="UP000442469">
    <property type="component" value="Unassembled WGS sequence"/>
</dbReference>
<dbReference type="SUPFAM" id="SSF56801">
    <property type="entry name" value="Acetyl-CoA synthetase-like"/>
    <property type="match status" value="1"/>
</dbReference>
<dbReference type="SUPFAM" id="SSF47336">
    <property type="entry name" value="ACP-like"/>
    <property type="match status" value="2"/>
</dbReference>
<dbReference type="InterPro" id="IPR045851">
    <property type="entry name" value="AMP-bd_C_sf"/>
</dbReference>
<dbReference type="SUPFAM" id="SSF52151">
    <property type="entry name" value="FabD/lysophospholipase-like"/>
    <property type="match status" value="1"/>
</dbReference>
<dbReference type="Pfam" id="PF14765">
    <property type="entry name" value="PS-DH"/>
    <property type="match status" value="1"/>
</dbReference>
<dbReference type="CDD" id="cd05931">
    <property type="entry name" value="FAAL"/>
    <property type="match status" value="1"/>
</dbReference>
<dbReference type="Gene3D" id="3.10.129.110">
    <property type="entry name" value="Polyketide synthase dehydratase"/>
    <property type="match status" value="1"/>
</dbReference>
<dbReference type="InterPro" id="IPR036291">
    <property type="entry name" value="NAD(P)-bd_dom_sf"/>
</dbReference>
<dbReference type="InterPro" id="IPR001242">
    <property type="entry name" value="Condensation_dom"/>
</dbReference>
<feature type="region of interest" description="N-terminal hotdog fold" evidence="14">
    <location>
        <begin position="1613"/>
        <end position="1739"/>
    </location>
</feature>
<dbReference type="Gene3D" id="1.10.1200.10">
    <property type="entry name" value="ACP-like"/>
    <property type="match status" value="2"/>
</dbReference>
<dbReference type="FunFam" id="3.40.50.12780:FF:000013">
    <property type="entry name" value="Long-chain-fatty-acid--AMP ligase FadD32"/>
    <property type="match status" value="1"/>
</dbReference>
<protein>
    <submittedName>
        <fullName evidence="20">SDR family NAD(P)-dependent oxidoreductase</fullName>
    </submittedName>
</protein>
<dbReference type="InterPro" id="IPR023213">
    <property type="entry name" value="CAT-like_dom_sf"/>
</dbReference>
<dbReference type="InterPro" id="IPR049490">
    <property type="entry name" value="C883_1060-like_KR_N"/>
</dbReference>
<dbReference type="SMART" id="SM00822">
    <property type="entry name" value="PKS_KR"/>
    <property type="match status" value="1"/>
</dbReference>
<feature type="transmembrane region" description="Helical" evidence="16">
    <location>
        <begin position="78"/>
        <end position="95"/>
    </location>
</feature>
<dbReference type="PROSITE" id="PS52004">
    <property type="entry name" value="KS3_2"/>
    <property type="match status" value="1"/>
</dbReference>
<evidence type="ECO:0000256" key="10">
    <source>
        <dbReference type="ARBA" id="ARBA00022857"/>
    </source>
</evidence>
<evidence type="ECO:0000256" key="6">
    <source>
        <dbReference type="ARBA" id="ARBA00022553"/>
    </source>
</evidence>
<keyword evidence="7" id="KW-0808">Transferase</keyword>
<proteinExistence type="inferred from homology"/>
<keyword evidence="12" id="KW-0511">Multifunctional enzyme</keyword>
<dbReference type="InterPro" id="IPR016035">
    <property type="entry name" value="Acyl_Trfase/lysoPLipase"/>
</dbReference>
<feature type="domain" description="Ketosynthase family 3 (KS3)" evidence="18">
    <location>
        <begin position="706"/>
        <end position="1131"/>
    </location>
</feature>
<dbReference type="InterPro" id="IPR049552">
    <property type="entry name" value="PKS_DH_N"/>
</dbReference>
<dbReference type="Pfam" id="PF08240">
    <property type="entry name" value="ADH_N"/>
    <property type="match status" value="1"/>
</dbReference>
<dbReference type="Pfam" id="PF00698">
    <property type="entry name" value="Acyl_transf_1"/>
    <property type="match status" value="1"/>
</dbReference>
<dbReference type="InterPro" id="IPR020806">
    <property type="entry name" value="PKS_PP-bd"/>
</dbReference>
<feature type="compositionally biased region" description="Basic and acidic residues" evidence="15">
    <location>
        <begin position="2857"/>
        <end position="2866"/>
    </location>
</feature>
<dbReference type="Gene3D" id="3.40.50.12780">
    <property type="entry name" value="N-terminal domain of ligase-like"/>
    <property type="match status" value="1"/>
</dbReference>
<dbReference type="Pfam" id="PF23024">
    <property type="entry name" value="AMP-dom_DIP2-like"/>
    <property type="match status" value="1"/>
</dbReference>
<keyword evidence="16" id="KW-0472">Membrane</keyword>
<dbReference type="InterPro" id="IPR016039">
    <property type="entry name" value="Thiolase-like"/>
</dbReference>
<dbReference type="GO" id="GO:0005737">
    <property type="term" value="C:cytoplasm"/>
    <property type="evidence" value="ECO:0007669"/>
    <property type="project" value="TreeGrafter"/>
</dbReference>
<dbReference type="GO" id="GO:0071770">
    <property type="term" value="P:DIM/DIP cell wall layer assembly"/>
    <property type="evidence" value="ECO:0007669"/>
    <property type="project" value="TreeGrafter"/>
</dbReference>
<feature type="active site" description="Proton donor; for dehydratase activity" evidence="14">
    <location>
        <position position="1816"/>
    </location>
</feature>
<dbReference type="Gene3D" id="3.40.47.10">
    <property type="match status" value="1"/>
</dbReference>
<keyword evidence="9" id="KW-0276">Fatty acid metabolism</keyword>
<feature type="transmembrane region" description="Helical" evidence="16">
    <location>
        <begin position="222"/>
        <end position="244"/>
    </location>
</feature>
<dbReference type="GO" id="GO:0004312">
    <property type="term" value="F:fatty acid synthase activity"/>
    <property type="evidence" value="ECO:0007669"/>
    <property type="project" value="TreeGrafter"/>
</dbReference>
<dbReference type="CDD" id="cd19531">
    <property type="entry name" value="LCL_NRPS-like"/>
    <property type="match status" value="1"/>
</dbReference>
<dbReference type="RefSeq" id="WP_155620737.1">
    <property type="nucleotide sequence ID" value="NZ_CP086393.1"/>
</dbReference>
<dbReference type="PROSITE" id="PS52019">
    <property type="entry name" value="PKS_MFAS_DH"/>
    <property type="match status" value="1"/>
</dbReference>
<dbReference type="InterPro" id="IPR049551">
    <property type="entry name" value="PKS_DH_C"/>
</dbReference>
<evidence type="ECO:0000256" key="11">
    <source>
        <dbReference type="ARBA" id="ARBA00023098"/>
    </source>
</evidence>
<dbReference type="Pfam" id="PF00501">
    <property type="entry name" value="AMP-binding"/>
    <property type="match status" value="1"/>
</dbReference>
<feature type="region of interest" description="Disordered" evidence="15">
    <location>
        <begin position="2838"/>
        <end position="2866"/>
    </location>
</feature>
<evidence type="ECO:0000256" key="2">
    <source>
        <dbReference type="ARBA" id="ARBA00003299"/>
    </source>
</evidence>
<dbReference type="FunFam" id="3.40.50.720:FF:000209">
    <property type="entry name" value="Polyketide synthase Pks12"/>
    <property type="match status" value="1"/>
</dbReference>
<dbReference type="InterPro" id="IPR009081">
    <property type="entry name" value="PP-bd_ACP"/>
</dbReference>
<dbReference type="Gene3D" id="3.40.50.720">
    <property type="entry name" value="NAD(P)-binding Rossmann-like Domain"/>
    <property type="match status" value="3"/>
</dbReference>
<dbReference type="Gene3D" id="3.40.366.10">
    <property type="entry name" value="Malonyl-Coenzyme A Acyl Carrier Protein, domain 2"/>
    <property type="match status" value="1"/>
</dbReference>
<dbReference type="PANTHER" id="PTHR43775">
    <property type="entry name" value="FATTY ACID SYNTHASE"/>
    <property type="match status" value="1"/>
</dbReference>
<dbReference type="InterPro" id="IPR001227">
    <property type="entry name" value="Ac_transferase_dom_sf"/>
</dbReference>
<dbReference type="SUPFAM" id="SSF52777">
    <property type="entry name" value="CoA-dependent acyltransferases"/>
    <property type="match status" value="2"/>
</dbReference>
<dbReference type="InterPro" id="IPR013149">
    <property type="entry name" value="ADH-like_C"/>
</dbReference>
<evidence type="ECO:0000256" key="4">
    <source>
        <dbReference type="ARBA" id="ARBA00006432"/>
    </source>
</evidence>
<dbReference type="InterPro" id="IPR018201">
    <property type="entry name" value="Ketoacyl_synth_AS"/>
</dbReference>
<dbReference type="GO" id="GO:0006633">
    <property type="term" value="P:fatty acid biosynthetic process"/>
    <property type="evidence" value="ECO:0007669"/>
    <property type="project" value="InterPro"/>
</dbReference>
<dbReference type="PROSITE" id="PS00455">
    <property type="entry name" value="AMP_BINDING"/>
    <property type="match status" value="1"/>
</dbReference>
<dbReference type="PANTHER" id="PTHR43775:SF37">
    <property type="entry name" value="SI:DKEY-61P9.11"/>
    <property type="match status" value="1"/>
</dbReference>
<dbReference type="GO" id="GO:0016491">
    <property type="term" value="F:oxidoreductase activity"/>
    <property type="evidence" value="ECO:0007669"/>
    <property type="project" value="InterPro"/>
</dbReference>
<evidence type="ECO:0000259" key="19">
    <source>
        <dbReference type="PROSITE" id="PS52019"/>
    </source>
</evidence>
<dbReference type="Gene3D" id="3.30.70.3290">
    <property type="match status" value="1"/>
</dbReference>
<dbReference type="InterPro" id="IPR014031">
    <property type="entry name" value="Ketoacyl_synth_C"/>
</dbReference>
<dbReference type="SMART" id="SM00826">
    <property type="entry name" value="PKS_DH"/>
    <property type="match status" value="1"/>
</dbReference>
<evidence type="ECO:0000256" key="12">
    <source>
        <dbReference type="ARBA" id="ARBA00023268"/>
    </source>
</evidence>
<keyword evidence="8" id="KW-0677">Repeat</keyword>
<dbReference type="InterPro" id="IPR020841">
    <property type="entry name" value="PKS_Beta-ketoAc_synthase_dom"/>
</dbReference>
<dbReference type="Pfam" id="PF16197">
    <property type="entry name" value="KAsynt_C_assoc"/>
    <property type="match status" value="1"/>
</dbReference>
<evidence type="ECO:0000256" key="9">
    <source>
        <dbReference type="ARBA" id="ARBA00022832"/>
    </source>
</evidence>
<organism evidence="20 21">
    <name type="scientific">Paenibacillus macerans</name>
    <name type="common">Bacillus macerans</name>
    <dbReference type="NCBI Taxonomy" id="44252"/>
    <lineage>
        <taxon>Bacteria</taxon>
        <taxon>Bacillati</taxon>
        <taxon>Bacillota</taxon>
        <taxon>Bacilli</taxon>
        <taxon>Bacillales</taxon>
        <taxon>Paenibacillaceae</taxon>
        <taxon>Paenibacillus</taxon>
    </lineage>
</organism>
<dbReference type="InterPro" id="IPR014030">
    <property type="entry name" value="Ketoacyl_synth_N"/>
</dbReference>
<evidence type="ECO:0000256" key="13">
    <source>
        <dbReference type="ARBA" id="ARBA00023315"/>
    </source>
</evidence>
<dbReference type="Pfam" id="PF21089">
    <property type="entry name" value="PKS_DH_N"/>
    <property type="match status" value="1"/>
</dbReference>
<evidence type="ECO:0000313" key="21">
    <source>
        <dbReference type="Proteomes" id="UP000442469"/>
    </source>
</evidence>
<evidence type="ECO:0000256" key="7">
    <source>
        <dbReference type="ARBA" id="ARBA00022679"/>
    </source>
</evidence>
<dbReference type="Pfam" id="PF08659">
    <property type="entry name" value="KR"/>
    <property type="match status" value="1"/>
</dbReference>
<keyword evidence="11" id="KW-0443">Lipid metabolism</keyword>
<feature type="active site" description="Proton acceptor; for dehydratase activity" evidence="14">
    <location>
        <position position="1645"/>
    </location>
</feature>
<dbReference type="InterPro" id="IPR013154">
    <property type="entry name" value="ADH-like_N"/>
</dbReference>
<dbReference type="InterPro" id="IPR032821">
    <property type="entry name" value="PKS_assoc"/>
</dbReference>
<dbReference type="InterPro" id="IPR014043">
    <property type="entry name" value="Acyl_transferase_dom"/>
</dbReference>
<evidence type="ECO:0000259" key="17">
    <source>
        <dbReference type="PROSITE" id="PS50075"/>
    </source>
</evidence>
<dbReference type="Gene3D" id="3.90.180.10">
    <property type="entry name" value="Medium-chain alcohol dehydrogenases, catalytic domain"/>
    <property type="match status" value="1"/>
</dbReference>
<gene>
    <name evidence="20" type="ORF">GNQ08_20790</name>
</gene>
<keyword evidence="6" id="KW-0597">Phosphoprotein</keyword>
<dbReference type="InterPro" id="IPR025110">
    <property type="entry name" value="AMP-bd_C"/>
</dbReference>
<keyword evidence="5" id="KW-0596">Phosphopantetheine</keyword>
<dbReference type="CDD" id="cd00833">
    <property type="entry name" value="PKS"/>
    <property type="match status" value="1"/>
</dbReference>
<dbReference type="UniPathway" id="UPA01003"/>
<dbReference type="SMART" id="SM01294">
    <property type="entry name" value="PKS_PP_betabranch"/>
    <property type="match status" value="1"/>
</dbReference>
<dbReference type="Pfam" id="PF00107">
    <property type="entry name" value="ADH_zinc_N"/>
    <property type="match status" value="1"/>
</dbReference>
<dbReference type="SUPFAM" id="SSF53901">
    <property type="entry name" value="Thiolase-like"/>
    <property type="match status" value="1"/>
</dbReference>
<dbReference type="SUPFAM" id="SSF55048">
    <property type="entry name" value="Probable ACP-binding domain of malonyl-CoA ACP transacylase"/>
    <property type="match status" value="1"/>
</dbReference>
<evidence type="ECO:0000256" key="15">
    <source>
        <dbReference type="SAM" id="MobiDB-lite"/>
    </source>
</evidence>
<dbReference type="Gene3D" id="3.30.559.30">
    <property type="entry name" value="Nonribosomal peptide synthetase, condensation domain"/>
    <property type="match status" value="1"/>
</dbReference>
<dbReference type="InterPro" id="IPR013968">
    <property type="entry name" value="PKS_KR"/>
</dbReference>
<dbReference type="Gene3D" id="3.30.559.10">
    <property type="entry name" value="Chloramphenicol acetyltransferase-like domain"/>
    <property type="match status" value="1"/>
</dbReference>
<dbReference type="InterPro" id="IPR036736">
    <property type="entry name" value="ACP-like_sf"/>
</dbReference>
<dbReference type="InterPro" id="IPR016036">
    <property type="entry name" value="Malonyl_transacylase_ACP-bd"/>
</dbReference>
<dbReference type="GO" id="GO:0004315">
    <property type="term" value="F:3-oxoacyl-[acyl-carrier-protein] synthase activity"/>
    <property type="evidence" value="ECO:0007669"/>
    <property type="project" value="InterPro"/>
</dbReference>
<name>A0A6N8F266_PAEMA</name>
<dbReference type="Pfam" id="PF21394">
    <property type="entry name" value="Beta-ketacyl_N"/>
    <property type="match status" value="1"/>
</dbReference>
<feature type="domain" description="Carrier" evidence="17">
    <location>
        <begin position="597"/>
        <end position="674"/>
    </location>
</feature>
<dbReference type="SUPFAM" id="SSF51735">
    <property type="entry name" value="NAD(P)-binding Rossmann-fold domains"/>
    <property type="match status" value="3"/>
</dbReference>
<evidence type="ECO:0000256" key="8">
    <source>
        <dbReference type="ARBA" id="ARBA00022737"/>
    </source>
</evidence>
<comment type="cofactor">
    <cofactor evidence="1">
        <name>pantetheine 4'-phosphate</name>
        <dbReference type="ChEBI" id="CHEBI:47942"/>
    </cofactor>
</comment>
<dbReference type="SMART" id="SM00829">
    <property type="entry name" value="PKS_ER"/>
    <property type="match status" value="1"/>
</dbReference>
<feature type="region of interest" description="C-terminal hotdog fold" evidence="14">
    <location>
        <begin position="1755"/>
        <end position="1897"/>
    </location>
</feature>
<dbReference type="GO" id="GO:0031177">
    <property type="term" value="F:phosphopantetheine binding"/>
    <property type="evidence" value="ECO:0007669"/>
    <property type="project" value="InterPro"/>
</dbReference>
<dbReference type="FunFam" id="3.40.47.10:FF:000019">
    <property type="entry name" value="Polyketide synthase type I"/>
    <property type="match status" value="1"/>
</dbReference>
<dbReference type="PROSITE" id="PS00012">
    <property type="entry name" value="PHOSPHOPANTETHEINE"/>
    <property type="match status" value="1"/>
</dbReference>
<dbReference type="InterPro" id="IPR000873">
    <property type="entry name" value="AMP-dep_synth/lig_dom"/>
</dbReference>
<dbReference type="InterPro" id="IPR020807">
    <property type="entry name" value="PKS_DH"/>
</dbReference>
<dbReference type="Gene3D" id="3.30.300.30">
    <property type="match status" value="1"/>
</dbReference>
<dbReference type="SMART" id="SM00825">
    <property type="entry name" value="PKS_KS"/>
    <property type="match status" value="1"/>
</dbReference>
<evidence type="ECO:0000256" key="5">
    <source>
        <dbReference type="ARBA" id="ARBA00022450"/>
    </source>
</evidence>
<dbReference type="InterPro" id="IPR042099">
    <property type="entry name" value="ANL_N_sf"/>
</dbReference>
<sequence length="3317" mass="362372">MLFESHGFQTLADMLRYRAQERPDHPACTFLLDADTESESYTYGQLDRKIRSVAAAIQAVSAPGERALLLYPPGLDFIVAYFACLYAGIVAVPAYPPRQNRHLLRLQSIVSDAAATVILTSSDIRLRVRRNLDAYPQLAAISWLATDEAGEPADAEAFQPVDLTFDSLAFLQYTSGSTGDPKGVMVSHGNLLHNCDMIRSQWAVSENDRYVSWLPTFHDMGLIGMILTSLYVGASIVLMAPVTFIQKPLVWLQSISRYRGTFTASPNFGYDLCVKKIADEDIAALDLSSWRVAANGAEPVRAATLEAFTRRFAPAGFRPEAWCPCYGLAEATLLVSGHAGTEPLIKEVDKLALERNELHEAESGRSVSALVGCGPAADGIRLAIVNPDTLQVCPPGTVGEIWIAGPAVAHGYWQRPNETSAVFQARIAGSQDGPYLRTGDLGFLDDGNLFVTGRIKDLIVIRGRNLYPQDLEMAAERCHPALHPGAAAFTVEEDGEERLVLVQEVTRHTKDTDAILLAIRRTLAQEFEVTPTAIVLIRQSSIPKTSSGKIQRRATRADFLAGRLLVVDRWQAEQAVVGRPEHPELEQVHTDTVFVRPAASAVERWLTDELARVLKVNPARLDVRAPFADYGLDSVQAVELAGRFQEWIGVPVSATMAWDFPSISAVARHFSNAGDRRPAVNGSIPDEPTVMPSAYESAVNSAGDSAEPIAIVGLACRFPQAPNPDAFWELLRQGRDAIAEVPADRFDLERFYDPDASVPGKTSSKWGGFLENVDQFDPAYFGISPREAASMDPQQRLLLELAIEALNDAGLPAASLEGSDTGVFVGISTNEYSRRLFADSRLIDIYSGTGGALSIAANRLSYLLDLRGPSLAVDTACSSSLVAVHLACRALAAGEAGSALVGGVNLILSPDLSINFAKMGAMAPDGRCKSFDARADGYVRGEGAGMLVLKPLSRALKDRDRVYAVIRGSAVNQDGRSNGLTAPNRQAQEEVLREAYRRAGISPGQVQYVETHGTGTPLGDPIEASALGSVLAQDRADGKRCLIGSVKTNIGHLEAAAGIAGLIKTALALWKRELPASLHFESPNPHIPFGALPLQVQQTLTPWPAAPGDRTIAGVSSFGFGGTNAHLVLEGVAEAVDVDLSADNRPPVPVRLLPLCAHSPEALTELARSYVAFLSATSADPGDLGYSASVRRDHLPVRLAVPGRTPLDWATELQAALDGQSTVRLPGPEDERGTPPRVAFVFSGHGGYWLRMAQGWLDEPLFAAVIDRCDELFRIYDPAMPKLRRHFEPDALSEADIADDADKQLAVFAVQVALSALWQFWGVTPAAVCGHSMGEVAAAHAAGILSLEDAACVMFHRSRLLRRFHGTGRMAAAAIAPDPARTLVREAGDGIFIGAFNSPRAVIFSGETAAMEAWIPTLKSRGIAARFVQAETPGHCPLIEPIRSELTAALSGIRPQAARVPFFSTVSAAFLNGPELDGGYWGRNLCMPVRFADAAASLLQEGIKGFLELGPHPVLASAIRDTAADVLNADGDKVEEILVLPALRRGDDDRAVTLASLAELYSAGLDIRWENLYPSGRLLSLPLYPWQRERLWFEADNMDATNSYTLRSGGLGHPLLERTGNFAATGHHFWETDLETSRCPYLLDHRVKETPLLPAAAYLEMAASAAAGMRPDAGILLADVVFKEAMFLPSHHVRTVQLLISSPSYEQASFEIVSRPAGLTEAPWTAHAAGTIRFVQQSEELASPVSLAELSERMEQELDVAAHYKRLRTGGGEYGPTFQGMERLWQGSGEALARIRLHDSLKDELSSYGIHPVLLDCALQALGGALKMDGLYLPVGVDGLRLFAKPEGILWSHAVFDNAASAEDTVKGTIRLYDAAGRLVALIEGLCVRRMRQSNDHDVENSLYKMEWLELPSRPLPFADENRGEGLWLLLADGSGVAEHLAQLLAEQGDICHRIVPGETFAEEEGRQYRINPDRADDYKRLLTRIRDRETRPIKGVVHLWGLDAGQSSSSGNEPGGSGKEKLIIQSVVHLIQQINGYAPAAPRLWIVTRGACELGAEPVYPDQAFLWGIGSTAALELPSLRCVLADLDPAENAETASARLNEELINDGGENRLAYRSGKRYAPRLVRLRADDASDETIPAGNTPFHLKIAKRGNLDNLQLQTAAERQPGPGEVAVQVMASGINFTDVLNAMNILPIPDRQDIPGWECSGYVSAVGPDVKHFHVGDEVVALAPWSLGSQVIAPAELVTRKPDHLSFVEAAGIPAAFLTAYYALHYIGRMRREDRVLIHSASGGVGLAAIQLAQLAGATVFATAGSAEKRAYLSNLGIEYVYDSRSLDFAKEILEDTGGEGIDLVLNSLSGDAIEKSLSLLRLNGRFLEIGVTDIYKNRHLGMLPFQRSLTYASVLLYYICEEKPALIGEMLREIMDLFRNGSLKPLPCKVFPVSQAIDAFRFMTGRRHIGKIVIDISESSPPIHRSMSGPQIRSDAAYLITGGNTGLGLLSAKWLVSKGARHLILTGRRPPGEETLSVLETWGELGVNCLTVQADIGDYVQAKALFEQFSMHMPPLAGIIHSAAVLEDGMLSDLTWERFAAVMRPKVSGAWNLHLLSREEPLDFFILYSSAASVLGSPGQANYVAANTYMDALAAYRRRLGLPAMSVSWGPWAEVGGAARPDRGGRLAGKGILSLPPETGIRALERLLMLNEPHPVVVAADWEDVLASVPGNWPILDTLAQEYTTAETQAAECLTDDLRTRLLSTPVGDERIRLLEKALRETVARILRISKERISSAHTLVSLGMDSLMSIELKNWIEHHTGVTLPISILLQGGSILELAAKVSDALPRKDDGGGMSAKSDEETEQQAERRLTEKSHPLTPNQLSLWFMHQLSPESSSYHVPKAVRIPMPIDAEALRAALNRLIRRHPALRTTFTTENKEPVQRIHQDAELNFRTEEASNWSETKLTEHITLETNRPFDLVNGPLMRICLFSRSPEDHILLIVFHHIIMDGWSFWIFFKELFELYHAEATRIPLKLPSVTAQYAEYLEESAQGADGDDPHAEYWIKQLDGADTTLRLPTDRPRPPIQTFNGASYSELLDPLTSVRIKNFAEEREKTLYTVLLAAWQTLLHLYTGQQDLVVGTAVAGRNHSGVANLIGYFVNMLAIRGTFTDGATHAEFLSRTHETVLEAFAHQELPFSKLVQLLRLQRDPSRSPVFQASFTWQQAQTDRHKGMDFLSLNLPGLRFDSGPLVFESYPLRWQGVMWDLALMMSEVDDRLGVQVQYNTDLFNEETIQRLICDFSNLLNEISTSPESRIQRISVSRLHRQD</sequence>
<feature type="domain" description="Carrier" evidence="17">
    <location>
        <begin position="2760"/>
        <end position="2837"/>
    </location>
</feature>
<keyword evidence="16" id="KW-1133">Transmembrane helix</keyword>
<comment type="caution">
    <text evidence="20">The sequence shown here is derived from an EMBL/GenBank/DDBJ whole genome shotgun (WGS) entry which is preliminary data.</text>
</comment>
<evidence type="ECO:0000259" key="18">
    <source>
        <dbReference type="PROSITE" id="PS52004"/>
    </source>
</evidence>
<dbReference type="CDD" id="cd08955">
    <property type="entry name" value="KR_2_FAS_SDR_x"/>
    <property type="match status" value="1"/>
</dbReference>
<dbReference type="InterPro" id="IPR006162">
    <property type="entry name" value="Ppantetheine_attach_site"/>
</dbReference>